<evidence type="ECO:0000313" key="13">
    <source>
        <dbReference type="Proteomes" id="UP000072874"/>
    </source>
</evidence>
<evidence type="ECO:0000256" key="9">
    <source>
        <dbReference type="SAM" id="Coils"/>
    </source>
</evidence>
<keyword evidence="4" id="KW-0433">Leucine-rich repeat</keyword>
<evidence type="ECO:0000256" key="6">
    <source>
        <dbReference type="ARBA" id="ARBA00023069"/>
    </source>
</evidence>
<reference evidence="12" key="4">
    <citation type="submission" date="2019-05" db="EMBL/GenBank/DDBJ databases">
        <authorList>
            <consortium name="Pathogen Informatics"/>
        </authorList>
    </citation>
    <scope>NUCLEOTIDE SEQUENCE</scope>
    <source>
        <strain evidence="12">17X</strain>
    </source>
</reference>
<feature type="domain" description="Dynein axonemal assembly factor 11-like CS" evidence="10">
    <location>
        <begin position="193"/>
        <end position="314"/>
    </location>
</feature>
<reference evidence="13 14" key="1">
    <citation type="journal article" date="2014" name="BMC Biol.">
        <title>A comprehensive evaluation of rodent malaria parasite genomes and gene expression.</title>
        <authorList>
            <person name="Otto T.D."/>
            <person name="Bohme U."/>
            <person name="Jackson A.P."/>
            <person name="Hunt M."/>
            <person name="Franke-Fayard B."/>
            <person name="Hoeijmakers W.A."/>
            <person name="Religa A.A."/>
            <person name="Robertson L."/>
            <person name="Sanders M."/>
            <person name="Ogun S.A."/>
            <person name="Cunningham D."/>
            <person name="Erhart A."/>
            <person name="Billker O."/>
            <person name="Khan S.M."/>
            <person name="Stunnenberg H.G."/>
            <person name="Langhorne J."/>
            <person name="Holder A.A."/>
            <person name="Waters A.P."/>
            <person name="Newbold C.I."/>
            <person name="Pain A."/>
            <person name="Berriman M."/>
            <person name="Janse C.J."/>
        </authorList>
    </citation>
    <scope>NUCLEOTIDE SEQUENCE [LARGE SCALE GENOMIC DNA]</scope>
    <source>
        <strain evidence="12 13">17X</strain>
        <strain evidence="11 14">YM</strain>
    </source>
</reference>
<dbReference type="Proteomes" id="UP000072904">
    <property type="component" value="Chromosome 14"/>
</dbReference>
<dbReference type="Proteomes" id="UP000072874">
    <property type="component" value="Chromosome 14"/>
</dbReference>
<dbReference type="VEuPathDB" id="PlasmoDB:Py17XNL_001401285"/>
<sequence length="419" mass="49654">MKIDHDLIKKKSEHNEGLMEDLEEISLHQLQIKKIEFINIHCRNLKILLLQNNLIEKIENLNQLKKLEYLNLALNNITVIENLEKCESLKKIDLTLNFIDINTIEKSINNLKKNENLKELYLMGNPCSSWKHFKHFIIFHLEHLEVLDGCDILVSDKIKSKQTIAIILKSLEEEKNKNDPNKSEQYDSINNRKKIYEEIEEEEIKNEAKNQETNKKEKEILSVYTDDGHIRQCNEGHYKFMFDEYSSNKYTFLKVYLPKYLCNSLIEVDINVNYVRCLIKKKLFQIKLNDPILTDCSKIYRKKYTGELSIKMKKKYYKKNTIFENEYIKDEQIYNSDATEVYLESSDTSSCSSDDSSISFFKNKKQTFKKKVNDNSIKYKLTDPNENKENFYIREKQTTYAQSIINQLPSLEKIPKPIS</sequence>
<dbReference type="OMA" id="QHRAVIV"/>
<evidence type="ECO:0000313" key="11">
    <source>
        <dbReference type="EMBL" id="CDU20798.1"/>
    </source>
</evidence>
<evidence type="ECO:0000313" key="12">
    <source>
        <dbReference type="EMBL" id="VTZ81761.1"/>
    </source>
</evidence>
<dbReference type="RefSeq" id="XP_022812980.1">
    <property type="nucleotide sequence ID" value="XM_022957620.1"/>
</dbReference>
<dbReference type="KEGG" id="pyo:PY17X_1445300"/>
<reference evidence="12" key="3">
    <citation type="submission" date="2014-05" db="EMBL/GenBank/DDBJ databases">
        <authorList>
            <person name="Aslett M.A."/>
            <person name="De Silva N."/>
        </authorList>
    </citation>
    <scope>NUCLEOTIDE SEQUENCE</scope>
    <source>
        <strain evidence="12">17X</strain>
    </source>
</reference>
<dbReference type="EMBL" id="LM993668">
    <property type="protein sequence ID" value="VTZ81761.1"/>
    <property type="molecule type" value="Genomic_DNA"/>
</dbReference>
<reference evidence="11" key="2">
    <citation type="submission" date="2014-05" db="EMBL/GenBank/DDBJ databases">
        <authorList>
            <person name="Aslett A.Martin."/>
            <person name="De Silva Nishadi"/>
        </authorList>
    </citation>
    <scope>NUCLEOTIDE SEQUENCE</scope>
    <source>
        <strain evidence="11">YM</strain>
    </source>
</reference>
<evidence type="ECO:0000256" key="7">
    <source>
        <dbReference type="ARBA" id="ARBA00023273"/>
    </source>
</evidence>
<dbReference type="OrthoDB" id="10250990at2759"/>
<keyword evidence="7" id="KW-0966">Cell projection</keyword>
<dbReference type="GO" id="GO:0005737">
    <property type="term" value="C:cytoplasm"/>
    <property type="evidence" value="ECO:0007669"/>
    <property type="project" value="UniProtKB-SubCell"/>
</dbReference>
<keyword evidence="5" id="KW-0677">Repeat</keyword>
<dbReference type="VEuPathDB" id="PlasmoDB:PY04002"/>
<dbReference type="AlphaFoldDB" id="A0A078KCL3"/>
<evidence type="ECO:0000256" key="5">
    <source>
        <dbReference type="ARBA" id="ARBA00022737"/>
    </source>
</evidence>
<dbReference type="VEuPathDB" id="PlasmoDB:PY04003"/>
<name>A0A078KCL3_PLAYE</name>
<dbReference type="FunFam" id="3.80.10.10:FF:000052">
    <property type="entry name" value="Leucine rich repeat containing 6"/>
    <property type="match status" value="1"/>
</dbReference>
<dbReference type="PANTHER" id="PTHR18849">
    <property type="entry name" value="LEUCINE RICH REPEAT PROTEIN"/>
    <property type="match status" value="1"/>
</dbReference>
<dbReference type="VEuPathDB" id="PlasmoDB:PYYM_1446900"/>
<dbReference type="VEuPathDB" id="PlasmoDB:PY17X_1445300"/>
<comment type="subcellular location">
    <subcellularLocation>
        <location evidence="1">Cell projection</location>
        <location evidence="1">Cilium</location>
    </subcellularLocation>
    <subcellularLocation>
        <location evidence="2">Cytoplasm</location>
    </subcellularLocation>
</comment>
<comment type="similarity">
    <text evidence="8">Belongs to the tilB family.</text>
</comment>
<dbReference type="InterPro" id="IPR001611">
    <property type="entry name" value="Leu-rich_rpt"/>
</dbReference>
<dbReference type="SMART" id="SM00365">
    <property type="entry name" value="LRR_SD22"/>
    <property type="match status" value="4"/>
</dbReference>
<evidence type="ECO:0000256" key="3">
    <source>
        <dbReference type="ARBA" id="ARBA00022490"/>
    </source>
</evidence>
<evidence type="ECO:0000256" key="2">
    <source>
        <dbReference type="ARBA" id="ARBA00004496"/>
    </source>
</evidence>
<protein>
    <submittedName>
        <fullName evidence="12">Leucine-rich repeat protein</fullName>
    </submittedName>
</protein>
<evidence type="ECO:0000259" key="10">
    <source>
        <dbReference type="Pfam" id="PF23602"/>
    </source>
</evidence>
<keyword evidence="3" id="KW-0963">Cytoplasm</keyword>
<dbReference type="SUPFAM" id="SSF52058">
    <property type="entry name" value="L domain-like"/>
    <property type="match status" value="1"/>
</dbReference>
<dbReference type="Gene3D" id="3.80.10.10">
    <property type="entry name" value="Ribonuclease Inhibitor"/>
    <property type="match status" value="1"/>
</dbReference>
<evidence type="ECO:0000256" key="8">
    <source>
        <dbReference type="ARBA" id="ARBA00049982"/>
    </source>
</evidence>
<dbReference type="GeneID" id="3789568"/>
<gene>
    <name evidence="12" type="ORF">PY17X_1445300</name>
    <name evidence="11" type="ORF">PYYM_1446900</name>
</gene>
<dbReference type="Pfam" id="PF23602">
    <property type="entry name" value="CS_DNAAF11_C"/>
    <property type="match status" value="1"/>
</dbReference>
<dbReference type="InterPro" id="IPR032675">
    <property type="entry name" value="LRR_dom_sf"/>
</dbReference>
<proteinExistence type="inferred from homology"/>
<dbReference type="PROSITE" id="PS51450">
    <property type="entry name" value="LRR"/>
    <property type="match status" value="2"/>
</dbReference>
<feature type="coiled-coil region" evidence="9">
    <location>
        <begin position="192"/>
        <end position="221"/>
    </location>
</feature>
<evidence type="ECO:0000313" key="14">
    <source>
        <dbReference type="Proteomes" id="UP000072904"/>
    </source>
</evidence>
<organism evidence="12 13">
    <name type="scientific">Plasmodium yoelii</name>
    <dbReference type="NCBI Taxonomy" id="5861"/>
    <lineage>
        <taxon>Eukaryota</taxon>
        <taxon>Sar</taxon>
        <taxon>Alveolata</taxon>
        <taxon>Apicomplexa</taxon>
        <taxon>Aconoidasida</taxon>
        <taxon>Haemosporida</taxon>
        <taxon>Plasmodiidae</taxon>
        <taxon>Plasmodium</taxon>
        <taxon>Plasmodium (Vinckeia)</taxon>
    </lineage>
</organism>
<dbReference type="GO" id="GO:0005929">
    <property type="term" value="C:cilium"/>
    <property type="evidence" value="ECO:0007669"/>
    <property type="project" value="UniProtKB-SubCell"/>
</dbReference>
<dbReference type="EMBL" id="LK934642">
    <property type="protein sequence ID" value="CDU20798.1"/>
    <property type="molecule type" value="Genomic_DNA"/>
</dbReference>
<accession>A0A078KCL3</accession>
<evidence type="ECO:0000256" key="1">
    <source>
        <dbReference type="ARBA" id="ARBA00004138"/>
    </source>
</evidence>
<keyword evidence="9" id="KW-0175">Coiled coil</keyword>
<keyword evidence="6" id="KW-0969">Cilium</keyword>
<evidence type="ECO:0000256" key="4">
    <source>
        <dbReference type="ARBA" id="ARBA00022614"/>
    </source>
</evidence>
<dbReference type="InterPro" id="IPR056496">
    <property type="entry name" value="CS_DNAAF11_C"/>
</dbReference>
<dbReference type="PANTHER" id="PTHR18849:SF0">
    <property type="entry name" value="CILIA- AND FLAGELLA-ASSOCIATED PROTEIN 410-RELATED"/>
    <property type="match status" value="1"/>
</dbReference>